<evidence type="ECO:0000313" key="1">
    <source>
        <dbReference type="EMBL" id="GIY81882.1"/>
    </source>
</evidence>
<comment type="caution">
    <text evidence="1">The sequence shown here is derived from an EMBL/GenBank/DDBJ whole genome shotgun (WGS) entry which is preliminary data.</text>
</comment>
<evidence type="ECO:0000313" key="2">
    <source>
        <dbReference type="Proteomes" id="UP001054945"/>
    </source>
</evidence>
<gene>
    <name evidence="1" type="ORF">CEXT_703281</name>
</gene>
<proteinExistence type="predicted"/>
<dbReference type="EMBL" id="BPLR01016176">
    <property type="protein sequence ID" value="GIY81882.1"/>
    <property type="molecule type" value="Genomic_DNA"/>
</dbReference>
<organism evidence="1 2">
    <name type="scientific">Caerostris extrusa</name>
    <name type="common">Bark spider</name>
    <name type="synonym">Caerostris bankana</name>
    <dbReference type="NCBI Taxonomy" id="172846"/>
    <lineage>
        <taxon>Eukaryota</taxon>
        <taxon>Metazoa</taxon>
        <taxon>Ecdysozoa</taxon>
        <taxon>Arthropoda</taxon>
        <taxon>Chelicerata</taxon>
        <taxon>Arachnida</taxon>
        <taxon>Araneae</taxon>
        <taxon>Araneomorphae</taxon>
        <taxon>Entelegynae</taxon>
        <taxon>Araneoidea</taxon>
        <taxon>Araneidae</taxon>
        <taxon>Caerostris</taxon>
    </lineage>
</organism>
<keyword evidence="2" id="KW-1185">Reference proteome</keyword>
<sequence>MRHPFTDSIKKQSDSIPMHNDSRVFPKFTAHFRWAKNRGKREIADLILFHGKKSQAYPLQSGDAVAIYCIRAQLDPCCDAPTRSHDPIQNNRIRFHALRFEIQEIFPKFTVTFTGLKTEPSKRTIASSFLHCKKMNREGSCKDLHTLGIEKVLIVKYSNNWGLRISNEA</sequence>
<accession>A0AAV4WGG3</accession>
<dbReference type="Proteomes" id="UP001054945">
    <property type="component" value="Unassembled WGS sequence"/>
</dbReference>
<dbReference type="AlphaFoldDB" id="A0AAV4WGG3"/>
<protein>
    <submittedName>
        <fullName evidence="1">Uncharacterized protein</fullName>
    </submittedName>
</protein>
<reference evidence="1 2" key="1">
    <citation type="submission" date="2021-06" db="EMBL/GenBank/DDBJ databases">
        <title>Caerostris extrusa draft genome.</title>
        <authorList>
            <person name="Kono N."/>
            <person name="Arakawa K."/>
        </authorList>
    </citation>
    <scope>NUCLEOTIDE SEQUENCE [LARGE SCALE GENOMIC DNA]</scope>
</reference>
<name>A0AAV4WGG3_CAEEX</name>